<organism evidence="3 4">
    <name type="scientific">Ruminococcus flavefaciens</name>
    <dbReference type="NCBI Taxonomy" id="1265"/>
    <lineage>
        <taxon>Bacteria</taxon>
        <taxon>Bacillati</taxon>
        <taxon>Bacillota</taxon>
        <taxon>Clostridia</taxon>
        <taxon>Eubacteriales</taxon>
        <taxon>Oscillospiraceae</taxon>
        <taxon>Ruminococcus</taxon>
    </lineage>
</organism>
<dbReference type="RefSeq" id="WP_072299487.1">
    <property type="nucleotide sequence ID" value="NZ_FPIP01000002.1"/>
</dbReference>
<dbReference type="Gene3D" id="3.60.15.10">
    <property type="entry name" value="Ribonuclease Z/Hydroxyacylglutathione hydrolase-like"/>
    <property type="match status" value="1"/>
</dbReference>
<dbReference type="InterPro" id="IPR001279">
    <property type="entry name" value="Metallo-B-lactamas"/>
</dbReference>
<sequence length="256" mass="28230">MNDTAIRILSAKAGETHLFFIGQAGYVIKSRNGQLMGFDLCLSECVERVEGHMGFKRLIPKILDPFELRFDCLVATHPHFDHFDMDAIPQMMSNHHTKLFASVNCETEVKRLMMTGENTSYVKPGDSVDCGDFHIDFVECDHGKGAPDAVGAVIAVDGKKIYMAGDTCLRMDRVNDIKKIGQLDVVIGPINGAFGNMNEEEFAGFAHALGSKLTIPCHFGMFATHGGNPGRFLEIMKKEYPDDKVLLMSLGEGIIL</sequence>
<name>A0A1K1MEH4_RUMFL</name>
<dbReference type="Pfam" id="PF12706">
    <property type="entry name" value="Lactamase_B_2"/>
    <property type="match status" value="1"/>
</dbReference>
<dbReference type="AlphaFoldDB" id="A0A1K1MEH4"/>
<dbReference type="InterPro" id="IPR036866">
    <property type="entry name" value="RibonucZ/Hydroxyglut_hydro"/>
</dbReference>
<gene>
    <name evidence="3" type="ORF">SAMN02910280_1118</name>
</gene>
<evidence type="ECO:0000256" key="1">
    <source>
        <dbReference type="ARBA" id="ARBA00022801"/>
    </source>
</evidence>
<dbReference type="Proteomes" id="UP000183461">
    <property type="component" value="Unassembled WGS sequence"/>
</dbReference>
<evidence type="ECO:0000313" key="4">
    <source>
        <dbReference type="Proteomes" id="UP000183461"/>
    </source>
</evidence>
<evidence type="ECO:0000259" key="2">
    <source>
        <dbReference type="Pfam" id="PF12706"/>
    </source>
</evidence>
<dbReference type="PANTHER" id="PTHR43546:SF9">
    <property type="entry name" value="L-ASCORBATE-6-PHOSPHATE LACTONASE ULAG-RELATED"/>
    <property type="match status" value="1"/>
</dbReference>
<keyword evidence="1" id="KW-0378">Hydrolase</keyword>
<dbReference type="EMBL" id="FPIP01000002">
    <property type="protein sequence ID" value="SFW21505.1"/>
    <property type="molecule type" value="Genomic_DNA"/>
</dbReference>
<accession>A0A1K1MEH4</accession>
<evidence type="ECO:0000313" key="3">
    <source>
        <dbReference type="EMBL" id="SFW21505.1"/>
    </source>
</evidence>
<dbReference type="PANTHER" id="PTHR43546">
    <property type="entry name" value="UPF0173 METAL-DEPENDENT HYDROLASE MJ1163-RELATED"/>
    <property type="match status" value="1"/>
</dbReference>
<reference evidence="3 4" key="1">
    <citation type="submission" date="2016-11" db="EMBL/GenBank/DDBJ databases">
        <authorList>
            <person name="Jaros S."/>
            <person name="Januszkiewicz K."/>
            <person name="Wedrychowicz H."/>
        </authorList>
    </citation>
    <scope>NUCLEOTIDE SEQUENCE [LARGE SCALE GENOMIC DNA]</scope>
    <source>
        <strain evidence="3 4">YL228</strain>
    </source>
</reference>
<proteinExistence type="predicted"/>
<feature type="domain" description="Metallo-beta-lactamase" evidence="2">
    <location>
        <begin position="71"/>
        <end position="219"/>
    </location>
</feature>
<dbReference type="GO" id="GO:0016787">
    <property type="term" value="F:hydrolase activity"/>
    <property type="evidence" value="ECO:0007669"/>
    <property type="project" value="UniProtKB-KW"/>
</dbReference>
<dbReference type="InterPro" id="IPR050114">
    <property type="entry name" value="UPF0173_UPF0282_UlaG_hydrolase"/>
</dbReference>
<protein>
    <submittedName>
        <fullName evidence="3">L-ascorbate 6-phosphate lactonase</fullName>
    </submittedName>
</protein>
<dbReference type="SUPFAM" id="SSF56281">
    <property type="entry name" value="Metallo-hydrolase/oxidoreductase"/>
    <property type="match status" value="1"/>
</dbReference>